<reference evidence="2 3" key="1">
    <citation type="journal article" date="2018" name="Antonie Van Leeuwenhoek">
        <title>Larkinella terrae sp. nov., isolated from soil on Jeju Island, South Korea.</title>
        <authorList>
            <person name="Ten L.N."/>
            <person name="Jeon J."/>
            <person name="Park S.J."/>
            <person name="Park S."/>
            <person name="Lee S.Y."/>
            <person name="Kim M.K."/>
            <person name="Jung H.Y."/>
        </authorList>
    </citation>
    <scope>NUCLEOTIDE SEQUENCE [LARGE SCALE GENOMIC DNA]</scope>
    <source>
        <strain evidence="2 3">KCTC 52001</strain>
    </source>
</reference>
<dbReference type="InterPro" id="IPR036291">
    <property type="entry name" value="NAD(P)-bd_dom_sf"/>
</dbReference>
<dbReference type="SUPFAM" id="SSF51735">
    <property type="entry name" value="NAD(P)-binding Rossmann-fold domains"/>
    <property type="match status" value="1"/>
</dbReference>
<dbReference type="PRINTS" id="PR00081">
    <property type="entry name" value="GDHRDH"/>
</dbReference>
<dbReference type="EMBL" id="WJXZ01000014">
    <property type="protein sequence ID" value="MRS65321.1"/>
    <property type="molecule type" value="Genomic_DNA"/>
</dbReference>
<dbReference type="PROSITE" id="PS00061">
    <property type="entry name" value="ADH_SHORT"/>
    <property type="match status" value="1"/>
</dbReference>
<keyword evidence="3" id="KW-1185">Reference proteome</keyword>
<dbReference type="Proteomes" id="UP000441754">
    <property type="component" value="Unassembled WGS sequence"/>
</dbReference>
<evidence type="ECO:0000256" key="1">
    <source>
        <dbReference type="ARBA" id="ARBA00023002"/>
    </source>
</evidence>
<evidence type="ECO:0000313" key="3">
    <source>
        <dbReference type="Proteomes" id="UP000441754"/>
    </source>
</evidence>
<dbReference type="InterPro" id="IPR020904">
    <property type="entry name" value="Sc_DH/Rdtase_CS"/>
</dbReference>
<dbReference type="RefSeq" id="WP_154178604.1">
    <property type="nucleotide sequence ID" value="NZ_WJXZ01000014.1"/>
</dbReference>
<name>A0A7K0EUY4_9BACT</name>
<keyword evidence="1" id="KW-0560">Oxidoreductase</keyword>
<dbReference type="PANTHER" id="PTHR43157:SF31">
    <property type="entry name" value="PHOSPHATIDYLINOSITOL-GLYCAN BIOSYNTHESIS CLASS F PROTEIN"/>
    <property type="match status" value="1"/>
</dbReference>
<dbReference type="Pfam" id="PF00106">
    <property type="entry name" value="adh_short"/>
    <property type="match status" value="1"/>
</dbReference>
<dbReference type="GO" id="GO:0016491">
    <property type="term" value="F:oxidoreductase activity"/>
    <property type="evidence" value="ECO:0007669"/>
    <property type="project" value="UniProtKB-KW"/>
</dbReference>
<sequence>MWTKKNIPDQTGKTVIVTGANAGIGFETALALYEAGARVILACRSLEKAEEALLQLKNLGGKGTLETGRLDLSSLASVRQFAETFLQNHPQLHVLINNAGVMTPPPSKTAEGFELQFGVNFIGHFALTGYLHPLLRATSGSRIVTVSSGAYRRGAIDFDNLRSEKDYDPTREYAQSKLADILFALELQRRITAIGDPVLSLAVQPGANKTELSRYMSEDAFTAAVERVGPLMEPWQGALPSLYAAVSDEVRPGGFYEPDQDHGYRGFPVLSTLKSHAQDEVVAKKLWDFAEEATNLQYPASFQS</sequence>
<dbReference type="AlphaFoldDB" id="A0A7K0EUY4"/>
<dbReference type="NCBIfam" id="NF004846">
    <property type="entry name" value="PRK06197.1"/>
    <property type="match status" value="1"/>
</dbReference>
<dbReference type="CDD" id="cd05327">
    <property type="entry name" value="retinol-DH_like_SDR_c_like"/>
    <property type="match status" value="1"/>
</dbReference>
<proteinExistence type="predicted"/>
<protein>
    <submittedName>
        <fullName evidence="2">SDR family NAD(P)-dependent oxidoreductase</fullName>
    </submittedName>
</protein>
<dbReference type="Gene3D" id="3.40.50.720">
    <property type="entry name" value="NAD(P)-binding Rossmann-like Domain"/>
    <property type="match status" value="1"/>
</dbReference>
<dbReference type="OrthoDB" id="597510at2"/>
<accession>A0A7K0EUY4</accession>
<comment type="caution">
    <text evidence="2">The sequence shown here is derived from an EMBL/GenBank/DDBJ whole genome shotgun (WGS) entry which is preliminary data.</text>
</comment>
<gene>
    <name evidence="2" type="ORF">GJJ30_28760</name>
</gene>
<dbReference type="InterPro" id="IPR002347">
    <property type="entry name" value="SDR_fam"/>
</dbReference>
<dbReference type="PANTHER" id="PTHR43157">
    <property type="entry name" value="PHOSPHATIDYLINOSITOL-GLYCAN BIOSYNTHESIS CLASS F PROTEIN-RELATED"/>
    <property type="match status" value="1"/>
</dbReference>
<organism evidence="2 3">
    <name type="scientific">Larkinella terrae</name>
    <dbReference type="NCBI Taxonomy" id="2025311"/>
    <lineage>
        <taxon>Bacteria</taxon>
        <taxon>Pseudomonadati</taxon>
        <taxon>Bacteroidota</taxon>
        <taxon>Cytophagia</taxon>
        <taxon>Cytophagales</taxon>
        <taxon>Spirosomataceae</taxon>
        <taxon>Larkinella</taxon>
    </lineage>
</organism>
<evidence type="ECO:0000313" key="2">
    <source>
        <dbReference type="EMBL" id="MRS65321.1"/>
    </source>
</evidence>